<dbReference type="Proteomes" id="UP000018209">
    <property type="component" value="Unassembled WGS sequence"/>
</dbReference>
<keyword evidence="2" id="KW-1185">Reference proteome</keyword>
<evidence type="ECO:0008006" key="3">
    <source>
        <dbReference type="Google" id="ProtNLM"/>
    </source>
</evidence>
<organism evidence="1 2">
    <name type="scientific">Gluconobacter thailandicus NBRC 3257</name>
    <dbReference type="NCBI Taxonomy" id="1381097"/>
    <lineage>
        <taxon>Bacteria</taxon>
        <taxon>Pseudomonadati</taxon>
        <taxon>Pseudomonadota</taxon>
        <taxon>Alphaproteobacteria</taxon>
        <taxon>Acetobacterales</taxon>
        <taxon>Acetobacteraceae</taxon>
        <taxon>Gluconobacter</taxon>
    </lineage>
</organism>
<comment type="caution">
    <text evidence="1">The sequence shown here is derived from an EMBL/GenBank/DDBJ whole genome shotgun (WGS) entry which is preliminary data.</text>
</comment>
<sequence>MRLNFPQKPVTNHLFLSQRQMRPEYGNIMPHTENSDLS</sequence>
<accession>A0ABQ0IXQ5</accession>
<reference evidence="1 2" key="1">
    <citation type="submission" date="2013-08" db="EMBL/GenBank/DDBJ databases">
        <title>Gluconobacter thailandicus NBRC 3257 whole genome sequence.</title>
        <authorList>
            <person name="Matsutani M."/>
            <person name="Yakushi T."/>
            <person name="Matsushita K."/>
        </authorList>
    </citation>
    <scope>NUCLEOTIDE SEQUENCE [LARGE SCALE GENOMIC DNA]</scope>
    <source>
        <strain evidence="1 2">NBRC 3257</strain>
    </source>
</reference>
<evidence type="ECO:0000313" key="2">
    <source>
        <dbReference type="Proteomes" id="UP000018209"/>
    </source>
</evidence>
<name>A0ABQ0IXQ5_GLUTH</name>
<protein>
    <recommendedName>
        <fullName evidence="3">Transposase</fullName>
    </recommendedName>
</protein>
<proteinExistence type="predicted"/>
<gene>
    <name evidence="1" type="ORF">NBRC3257_1988</name>
</gene>
<evidence type="ECO:0000313" key="1">
    <source>
        <dbReference type="EMBL" id="GAD26989.1"/>
    </source>
</evidence>
<dbReference type="EMBL" id="BASM01000026">
    <property type="protein sequence ID" value="GAD26989.1"/>
    <property type="molecule type" value="Genomic_DNA"/>
</dbReference>